<organism evidence="1 2">
    <name type="scientific">Microlunatus spumicola</name>
    <dbReference type="NCBI Taxonomy" id="81499"/>
    <lineage>
        <taxon>Bacteria</taxon>
        <taxon>Bacillati</taxon>
        <taxon>Actinomycetota</taxon>
        <taxon>Actinomycetes</taxon>
        <taxon>Propionibacteriales</taxon>
        <taxon>Propionibacteriaceae</taxon>
        <taxon>Microlunatus</taxon>
    </lineage>
</organism>
<reference evidence="2" key="1">
    <citation type="journal article" date="2019" name="Int. J. Syst. Evol. Microbiol.">
        <title>The Global Catalogue of Microorganisms (GCM) 10K type strain sequencing project: providing services to taxonomists for standard genome sequencing and annotation.</title>
        <authorList>
            <consortium name="The Broad Institute Genomics Platform"/>
            <consortium name="The Broad Institute Genome Sequencing Center for Infectious Disease"/>
            <person name="Wu L."/>
            <person name="Ma J."/>
        </authorList>
    </citation>
    <scope>NUCLEOTIDE SEQUENCE [LARGE SCALE GENOMIC DNA]</scope>
    <source>
        <strain evidence="2">JCM 16540</strain>
    </source>
</reference>
<name>A0ABP6XEK4_9ACTN</name>
<dbReference type="EMBL" id="BAAAYR010000002">
    <property type="protein sequence ID" value="GAA3564871.1"/>
    <property type="molecule type" value="Genomic_DNA"/>
</dbReference>
<evidence type="ECO:0000313" key="1">
    <source>
        <dbReference type="EMBL" id="GAA3564871.1"/>
    </source>
</evidence>
<dbReference type="Proteomes" id="UP001500767">
    <property type="component" value="Unassembled WGS sequence"/>
</dbReference>
<gene>
    <name evidence="1" type="ORF">GCM10022197_20730</name>
</gene>
<protein>
    <submittedName>
        <fullName evidence="1">Uncharacterized protein</fullName>
    </submittedName>
</protein>
<evidence type="ECO:0000313" key="2">
    <source>
        <dbReference type="Proteomes" id="UP001500767"/>
    </source>
</evidence>
<comment type="caution">
    <text evidence="1">The sequence shown here is derived from an EMBL/GenBank/DDBJ whole genome shotgun (WGS) entry which is preliminary data.</text>
</comment>
<accession>A0ABP6XEK4</accession>
<proteinExistence type="predicted"/>
<dbReference type="RefSeq" id="WP_204910741.1">
    <property type="nucleotide sequence ID" value="NZ_BAAAYR010000002.1"/>
</dbReference>
<keyword evidence="2" id="KW-1185">Reference proteome</keyword>
<sequence length="48" mass="5241">MAPLGVRHASYACPVAPLDPVWADGNRFYLDVVFPDAGLVVEIASKRR</sequence>